<protein>
    <submittedName>
        <fullName evidence="2">DUF3789 domain-containing protein</fullName>
    </submittedName>
</protein>
<evidence type="ECO:0000313" key="3">
    <source>
        <dbReference type="Proteomes" id="UP000501316"/>
    </source>
</evidence>
<proteinExistence type="predicted"/>
<keyword evidence="1" id="KW-1133">Transmembrane helix</keyword>
<organism evidence="2 3">
    <name type="scientific">Caproicibacterium lactatifermentans</name>
    <dbReference type="NCBI Taxonomy" id="2666138"/>
    <lineage>
        <taxon>Bacteria</taxon>
        <taxon>Bacillati</taxon>
        <taxon>Bacillota</taxon>
        <taxon>Clostridia</taxon>
        <taxon>Eubacteriales</taxon>
        <taxon>Oscillospiraceae</taxon>
        <taxon>Caproicibacterium</taxon>
    </lineage>
</organism>
<reference evidence="2 3" key="1">
    <citation type="submission" date="2019-11" db="EMBL/GenBank/DDBJ databases">
        <authorList>
            <person name="Ren C."/>
            <person name="Wang H."/>
            <person name="Xu Y."/>
        </authorList>
    </citation>
    <scope>NUCLEOTIDE SEQUENCE [LARGE SCALE GENOMIC DNA]</scope>
    <source>
        <strain evidence="2 3">LBM 19010</strain>
    </source>
</reference>
<dbReference type="AlphaFoldDB" id="A0A859DTD9"/>
<accession>A0A859DTD9</accession>
<keyword evidence="1" id="KW-0472">Membrane</keyword>
<evidence type="ECO:0000313" key="2">
    <source>
        <dbReference type="EMBL" id="QKN24765.1"/>
    </source>
</evidence>
<sequence>MKFIVGMILGFWAGITTMCLFQIKRKK</sequence>
<dbReference type="KEGG" id="clf:GJQ69_03820"/>
<dbReference type="EMBL" id="CP046051">
    <property type="protein sequence ID" value="QKN24765.1"/>
    <property type="molecule type" value="Genomic_DNA"/>
</dbReference>
<feature type="transmembrane region" description="Helical" evidence="1">
    <location>
        <begin position="6"/>
        <end position="23"/>
    </location>
</feature>
<evidence type="ECO:0000256" key="1">
    <source>
        <dbReference type="SAM" id="Phobius"/>
    </source>
</evidence>
<dbReference type="RefSeq" id="WP_174193657.1">
    <property type="nucleotide sequence ID" value="NZ_CP046051.1"/>
</dbReference>
<gene>
    <name evidence="2" type="ORF">GJQ69_03820</name>
</gene>
<name>A0A859DTD9_9FIRM</name>
<dbReference type="Proteomes" id="UP000501316">
    <property type="component" value="Chromosome"/>
</dbReference>
<keyword evidence="1" id="KW-0812">Transmembrane</keyword>